<dbReference type="InterPro" id="IPR029064">
    <property type="entry name" value="Ribosomal_eL30-like_sf"/>
</dbReference>
<evidence type="ECO:0000313" key="4">
    <source>
        <dbReference type="EMBL" id="AEH92414.1"/>
    </source>
</evidence>
<protein>
    <submittedName>
        <fullName evidence="4">Putative ribosomal protein (S12/L30/L7a family)</fullName>
    </submittedName>
</protein>
<dbReference type="GO" id="GO:0005840">
    <property type="term" value="C:ribosome"/>
    <property type="evidence" value="ECO:0007669"/>
    <property type="project" value="UniProtKB-KW"/>
</dbReference>
<sequence length="99" mass="10790">MDKKALSLLGLANRARKITTGEELVLKAVRNGKAKMVLISEDISEKTEKTIRNKCEYYNVVVKKAGTREMIGGAIGKDTRAIVAILDKGFAIKLAELLG</sequence>
<evidence type="ECO:0000256" key="2">
    <source>
        <dbReference type="ARBA" id="ARBA00023274"/>
    </source>
</evidence>
<reference evidence="4 5" key="1">
    <citation type="journal article" date="2011" name="J. Bacteriol.">
        <title>Genome sequence of the nonpathogenic Listeria monocytogenes serovar 4a strain M7.</title>
        <authorList>
            <person name="Chen J."/>
            <person name="Xia Y."/>
            <person name="Cheng C."/>
            <person name="Fang C."/>
            <person name="Shan Y."/>
            <person name="Jin G."/>
            <person name="Fang W."/>
        </authorList>
    </citation>
    <scope>NUCLEOTIDE SEQUENCE [LARGE SCALE GENOMIC DNA]</scope>
    <source>
        <strain evidence="4 5">M7</strain>
    </source>
</reference>
<accession>A0A0E0UVR9</accession>
<dbReference type="RefSeq" id="WP_003729918.1">
    <property type="nucleotide sequence ID" value="NC_017537.1"/>
</dbReference>
<dbReference type="HOGENOM" id="CLU_157804_4_0_9"/>
<evidence type="ECO:0000259" key="3">
    <source>
        <dbReference type="Pfam" id="PF01248"/>
    </source>
</evidence>
<keyword evidence="2" id="KW-0687">Ribonucleoprotein</keyword>
<gene>
    <name evidence="4" type="ordered locus">LMM7_1409</name>
</gene>
<dbReference type="GO" id="GO:1990904">
    <property type="term" value="C:ribonucleoprotein complex"/>
    <property type="evidence" value="ECO:0007669"/>
    <property type="project" value="UniProtKB-KW"/>
</dbReference>
<dbReference type="Pfam" id="PF01248">
    <property type="entry name" value="Ribosomal_L7Ae"/>
    <property type="match status" value="1"/>
</dbReference>
<dbReference type="NCBIfam" id="NF005825">
    <property type="entry name" value="PRK07714.1"/>
    <property type="match status" value="1"/>
</dbReference>
<proteinExistence type="predicted"/>
<name>A0A0E0UVR9_LISMM</name>
<dbReference type="AlphaFoldDB" id="A0A0E0UVR9"/>
<dbReference type="PANTHER" id="PTHR11449">
    <property type="entry name" value="RIBOSOMAL PROTEIN L30"/>
    <property type="match status" value="1"/>
</dbReference>
<dbReference type="EMBL" id="CP002816">
    <property type="protein sequence ID" value="AEH92414.1"/>
    <property type="molecule type" value="Genomic_DNA"/>
</dbReference>
<dbReference type="SUPFAM" id="SSF55315">
    <property type="entry name" value="L30e-like"/>
    <property type="match status" value="1"/>
</dbReference>
<dbReference type="Proteomes" id="UP000000486">
    <property type="component" value="Chromosome"/>
</dbReference>
<feature type="domain" description="Ribosomal protein eL8/eL30/eS12/Gadd45" evidence="3">
    <location>
        <begin position="4"/>
        <end position="92"/>
    </location>
</feature>
<dbReference type="GO" id="GO:0003723">
    <property type="term" value="F:RNA binding"/>
    <property type="evidence" value="ECO:0007669"/>
    <property type="project" value="InterPro"/>
</dbReference>
<dbReference type="PATRIC" id="fig|1030009.3.peg.1398"/>
<dbReference type="Gene3D" id="3.30.1330.30">
    <property type="match status" value="1"/>
</dbReference>
<dbReference type="InterPro" id="IPR004038">
    <property type="entry name" value="Ribosomal_eL8/eL30/eS12/Gad45"/>
</dbReference>
<evidence type="ECO:0000313" key="5">
    <source>
        <dbReference type="Proteomes" id="UP000000486"/>
    </source>
</evidence>
<dbReference type="KEGG" id="lmq:LMM7_1409"/>
<organism evidence="4 5">
    <name type="scientific">Listeria monocytogenes serotype 4a (strain M7)</name>
    <dbReference type="NCBI Taxonomy" id="1030009"/>
    <lineage>
        <taxon>Bacteria</taxon>
        <taxon>Bacillati</taxon>
        <taxon>Bacillota</taxon>
        <taxon>Bacilli</taxon>
        <taxon>Bacillales</taxon>
        <taxon>Listeriaceae</taxon>
        <taxon>Listeria</taxon>
    </lineage>
</organism>
<evidence type="ECO:0000256" key="1">
    <source>
        <dbReference type="ARBA" id="ARBA00022980"/>
    </source>
</evidence>
<dbReference type="InterPro" id="IPR039109">
    <property type="entry name" value="Ribosomal_eL30-like"/>
</dbReference>
<keyword evidence="1 4" id="KW-0689">Ribosomal protein</keyword>